<dbReference type="AlphaFoldDB" id="A0A5B8Z128"/>
<gene>
    <name evidence="1" type="ORF">FSZ17_04060</name>
</gene>
<dbReference type="KEGG" id="bda:FSZ17_04060"/>
<reference evidence="2" key="1">
    <citation type="submission" date="2019-08" db="EMBL/GenBank/DDBJ databases">
        <authorList>
            <person name="Zheng X."/>
        </authorList>
    </citation>
    <scope>NUCLEOTIDE SEQUENCE [LARGE SCALE GENOMIC DNA]</scope>
    <source>
        <strain evidence="2">FJAT-25496</strain>
    </source>
</reference>
<dbReference type="EMBL" id="CP042593">
    <property type="protein sequence ID" value="QED46511.1"/>
    <property type="molecule type" value="Genomic_DNA"/>
</dbReference>
<dbReference type="RefSeq" id="WP_057775794.1">
    <property type="nucleotide sequence ID" value="NZ_CP042593.1"/>
</dbReference>
<dbReference type="STRING" id="1742359.GCA_001439625_04545"/>
<organism evidence="1 2">
    <name type="scientific">Cytobacillus dafuensis</name>
    <name type="common">Bacillus dafuensis</name>
    <dbReference type="NCBI Taxonomy" id="1742359"/>
    <lineage>
        <taxon>Bacteria</taxon>
        <taxon>Bacillati</taxon>
        <taxon>Bacillota</taxon>
        <taxon>Bacilli</taxon>
        <taxon>Bacillales</taxon>
        <taxon>Bacillaceae</taxon>
        <taxon>Cytobacillus</taxon>
    </lineage>
</organism>
<protein>
    <submittedName>
        <fullName evidence="1">Uncharacterized protein</fullName>
    </submittedName>
</protein>
<accession>A0A5B8Z128</accession>
<name>A0A5B8Z128_CYTDA</name>
<proteinExistence type="predicted"/>
<evidence type="ECO:0000313" key="1">
    <source>
        <dbReference type="EMBL" id="QED46511.1"/>
    </source>
</evidence>
<sequence length="59" mass="6564">MLTRIVKMVVVYGKYMVDSCRTGFTKWAFTAVFRGNAMAVGKSEGIGVHVKGVIIQKWP</sequence>
<evidence type="ECO:0000313" key="2">
    <source>
        <dbReference type="Proteomes" id="UP000321555"/>
    </source>
</evidence>
<dbReference type="Proteomes" id="UP000321555">
    <property type="component" value="Chromosome"/>
</dbReference>
<keyword evidence="2" id="KW-1185">Reference proteome</keyword>